<dbReference type="InterPro" id="IPR029068">
    <property type="entry name" value="Glyas_Bleomycin-R_OHBP_Dase"/>
</dbReference>
<dbReference type="Proteomes" id="UP001485226">
    <property type="component" value="Unassembled WGS sequence"/>
</dbReference>
<evidence type="ECO:0000313" key="2">
    <source>
        <dbReference type="EMBL" id="MEL1255359.1"/>
    </source>
</evidence>
<feature type="domain" description="Glyoxalase/fosfomycin resistance/dioxygenase" evidence="1">
    <location>
        <begin position="19"/>
        <end position="120"/>
    </location>
</feature>
<reference evidence="2 3" key="1">
    <citation type="submission" date="2024-04" db="EMBL/GenBank/DDBJ databases">
        <title>Flavobacterium sp. DGU38 16S ribosomal RNA gene Genome sequencing and assembly.</title>
        <authorList>
            <person name="Park S."/>
        </authorList>
    </citation>
    <scope>NUCLEOTIDE SEQUENCE [LARGE SCALE GENOMIC DNA]</scope>
    <source>
        <strain evidence="2 3">DGU38</strain>
    </source>
</reference>
<sequence length="125" mass="14299">MNLPVNHQSIIPYLILENTSEFMDFTQKVFGAEKGSREILRDNKSVMHGEIIINGNTIMISDVNNDWRKQTAHLFVYVPNAEETYQKALEHGAKKVMDIATKNFRTACGVLDPFGNVWWITSILE</sequence>
<dbReference type="Pfam" id="PF00903">
    <property type="entry name" value="Glyoxalase"/>
    <property type="match status" value="1"/>
</dbReference>
<comment type="caution">
    <text evidence="2">The sequence shown here is derived from an EMBL/GenBank/DDBJ whole genome shotgun (WGS) entry which is preliminary data.</text>
</comment>
<evidence type="ECO:0000259" key="1">
    <source>
        <dbReference type="Pfam" id="PF00903"/>
    </source>
</evidence>
<keyword evidence="3" id="KW-1185">Reference proteome</keyword>
<evidence type="ECO:0000313" key="3">
    <source>
        <dbReference type="Proteomes" id="UP001485226"/>
    </source>
</evidence>
<dbReference type="EMBL" id="JBBYHS010000018">
    <property type="protein sequence ID" value="MEL1255359.1"/>
    <property type="molecule type" value="Genomic_DNA"/>
</dbReference>
<dbReference type="PANTHER" id="PTHR34109">
    <property type="entry name" value="BNAUNNG04460D PROTEIN-RELATED"/>
    <property type="match status" value="1"/>
</dbReference>
<dbReference type="Gene3D" id="3.30.720.120">
    <property type="match status" value="1"/>
</dbReference>
<dbReference type="Gene3D" id="3.30.720.110">
    <property type="match status" value="1"/>
</dbReference>
<proteinExistence type="predicted"/>
<gene>
    <name evidence="2" type="ORF">AAEO57_16330</name>
</gene>
<dbReference type="InterPro" id="IPR004360">
    <property type="entry name" value="Glyas_Fos-R_dOase_dom"/>
</dbReference>
<dbReference type="RefSeq" id="WP_341694102.1">
    <property type="nucleotide sequence ID" value="NZ_JBBYHS010000018.1"/>
</dbReference>
<accession>A0ABU9ISD5</accession>
<dbReference type="SUPFAM" id="SSF54593">
    <property type="entry name" value="Glyoxalase/Bleomycin resistance protein/Dihydroxybiphenyl dioxygenase"/>
    <property type="match status" value="1"/>
</dbReference>
<organism evidence="2 3">
    <name type="scientific">Flavobacterium calami</name>
    <dbReference type="NCBI Taxonomy" id="3139144"/>
    <lineage>
        <taxon>Bacteria</taxon>
        <taxon>Pseudomonadati</taxon>
        <taxon>Bacteroidota</taxon>
        <taxon>Flavobacteriia</taxon>
        <taxon>Flavobacteriales</taxon>
        <taxon>Flavobacteriaceae</taxon>
        <taxon>Flavobacterium</taxon>
    </lineage>
</organism>
<name>A0ABU9ISD5_9FLAO</name>
<dbReference type="PANTHER" id="PTHR34109:SF1">
    <property type="entry name" value="VOC DOMAIN-CONTAINING PROTEIN"/>
    <property type="match status" value="1"/>
</dbReference>
<protein>
    <submittedName>
        <fullName evidence="2">VOC family protein</fullName>
    </submittedName>
</protein>